<dbReference type="Pfam" id="PF10433">
    <property type="entry name" value="Beta-prop_RSE1_1st"/>
    <property type="match status" value="1"/>
</dbReference>
<accession>A0A3G2S5F6</accession>
<dbReference type="EMBL" id="CP033150">
    <property type="protein sequence ID" value="AYO43016.1"/>
    <property type="molecule type" value="Genomic_DNA"/>
</dbReference>
<feature type="domain" description="RSE1/DDB1/CPSF1 C-terminal" evidence="3">
    <location>
        <begin position="771"/>
        <end position="1022"/>
    </location>
</feature>
<dbReference type="InterPro" id="IPR015943">
    <property type="entry name" value="WD40/YVTN_repeat-like_dom_sf"/>
</dbReference>
<keyword evidence="7" id="KW-1185">Reference proteome</keyword>
<dbReference type="VEuPathDB" id="FungiDB:DNF11_2066"/>
<dbReference type="PANTHER" id="PTHR10644">
    <property type="entry name" value="DNA REPAIR/RNA PROCESSING CPSF FAMILY"/>
    <property type="match status" value="1"/>
</dbReference>
<dbReference type="InterPro" id="IPR018846">
    <property type="entry name" value="Beta-prop_RSE1/DDB1/CPSF1_1st"/>
</dbReference>
<reference evidence="6 7" key="1">
    <citation type="submission" date="2018-10" db="EMBL/GenBank/DDBJ databases">
        <title>Complete genome sequence of Malassezia restricta CBS 7877.</title>
        <authorList>
            <person name="Morand S.C."/>
            <person name="Bertignac M."/>
            <person name="Iltis A."/>
            <person name="Kolder I."/>
            <person name="Pirovano W."/>
            <person name="Jourdain R."/>
            <person name="Clavaud C."/>
        </authorList>
    </citation>
    <scope>NUCLEOTIDE SEQUENCE [LARGE SCALE GENOMIC DNA]</scope>
    <source>
        <strain evidence="6 7">CBS 7877</strain>
    </source>
</reference>
<dbReference type="Pfam" id="PF03178">
    <property type="entry name" value="CPSF_A"/>
    <property type="match status" value="1"/>
</dbReference>
<dbReference type="OrthoDB" id="433457at2759"/>
<evidence type="ECO:0000313" key="6">
    <source>
        <dbReference type="EMBL" id="AYO43016.1"/>
    </source>
</evidence>
<keyword evidence="2" id="KW-0539">Nucleus</keyword>
<evidence type="ECO:0000313" key="7">
    <source>
        <dbReference type="Proteomes" id="UP000269793"/>
    </source>
</evidence>
<dbReference type="Proteomes" id="UP000269793">
    <property type="component" value="Chromosome III"/>
</dbReference>
<dbReference type="Gene3D" id="2.130.10.10">
    <property type="entry name" value="YVTN repeat-like/Quinoprotein amine dehydrogenase"/>
    <property type="match status" value="2"/>
</dbReference>
<dbReference type="Gene3D" id="1.10.150.910">
    <property type="match status" value="1"/>
</dbReference>
<organism evidence="6 7">
    <name type="scientific">Malassezia restricta (strain ATCC 96810 / NBRC 103918 / CBS 7877)</name>
    <name type="common">Seborrheic dermatitis infection agent</name>
    <dbReference type="NCBI Taxonomy" id="425264"/>
    <lineage>
        <taxon>Eukaryota</taxon>
        <taxon>Fungi</taxon>
        <taxon>Dikarya</taxon>
        <taxon>Basidiomycota</taxon>
        <taxon>Ustilaginomycotina</taxon>
        <taxon>Malasseziomycetes</taxon>
        <taxon>Malasseziales</taxon>
        <taxon>Malasseziaceae</taxon>
        <taxon>Malassezia</taxon>
    </lineage>
</organism>
<evidence type="ECO:0000259" key="4">
    <source>
        <dbReference type="Pfam" id="PF10433"/>
    </source>
</evidence>
<name>A0A3G2S5F6_MALR7</name>
<evidence type="ECO:0000259" key="3">
    <source>
        <dbReference type="Pfam" id="PF03178"/>
    </source>
</evidence>
<dbReference type="STRING" id="425264.A0A3G2S5F6"/>
<dbReference type="GO" id="GO:0003676">
    <property type="term" value="F:nucleic acid binding"/>
    <property type="evidence" value="ECO:0007669"/>
    <property type="project" value="InterPro"/>
</dbReference>
<dbReference type="SUPFAM" id="SSF50978">
    <property type="entry name" value="WD40 repeat-like"/>
    <property type="match status" value="1"/>
</dbReference>
<feature type="domain" description="RSE1/DDB1/CPSF1 first beta-propeller" evidence="4">
    <location>
        <begin position="151"/>
        <end position="377"/>
    </location>
</feature>
<comment type="subcellular location">
    <subcellularLocation>
        <location evidence="1">Nucleus</location>
    </subcellularLocation>
</comment>
<dbReference type="InterPro" id="IPR004871">
    <property type="entry name" value="RSE1/DDB1/CPSF1_C"/>
</dbReference>
<evidence type="ECO:0000256" key="1">
    <source>
        <dbReference type="ARBA" id="ARBA00004123"/>
    </source>
</evidence>
<gene>
    <name evidence="6" type="primary">DDB1</name>
    <name evidence="6" type="ORF">DNF11_2066</name>
</gene>
<proteinExistence type="predicted"/>
<dbReference type="GO" id="GO:0005634">
    <property type="term" value="C:nucleus"/>
    <property type="evidence" value="ECO:0007669"/>
    <property type="project" value="UniProtKB-SubCell"/>
</dbReference>
<dbReference type="InterPro" id="IPR050358">
    <property type="entry name" value="RSE1/DDB1/CFT1"/>
</dbReference>
<protein>
    <submittedName>
        <fullName evidence="6">DNA damage-binding protein 1</fullName>
    </submittedName>
</protein>
<dbReference type="InterPro" id="IPR036322">
    <property type="entry name" value="WD40_repeat_dom_sf"/>
</dbReference>
<dbReference type="Pfam" id="PF23726">
    <property type="entry name" value="Beta-prop_RSE1_2nd"/>
    <property type="match status" value="1"/>
</dbReference>
<evidence type="ECO:0000256" key="2">
    <source>
        <dbReference type="ARBA" id="ARBA00023242"/>
    </source>
</evidence>
<dbReference type="InterPro" id="IPR058543">
    <property type="entry name" value="Beta-prop_RSE1/DDB1/CPSF1_2nd"/>
</dbReference>
<sequence>MYWLCPSHAPSAAVAGRIVYGWWDHEALLCVAYHSQLTFYALVGAAPFSRVAEVPLRARILAVEVSHGQADVLYVLTDHPHPRLVAFRPGDAHGVRTVRVWPLDQPLRPASDIGVTLALEKAHGRSSGRWVLTHTHTGYVHLAKLGTDIAFHARLTHATLVHATFLERTSAHAPVMLACLSISSSLYTKDTPVLTFHTIHTSRRALEQVPWAPMSSKPHDRKVPRLDVPGTWHVPVRDRDVMSAHYVLAMPAAAGGGVLLFCSHAIYLVPRPQPPRPSPPLSSALRRVDLDRPVYVMSATYLPMHHDRVRVLFGTEDGRVKLLQVVRRASWDQADLHVMDLGMAPVATAPQGVSSLAEDYVFLASNTGDSLVWHVQDDVKEVYRWPSLAPIIDFVKDDASFVDRVITASGAGPTASIRAVTRRARTRCLLSKPMVLLDVRALDPHTTLLVHPSHSAIVHDARLIGTLHEQIVHASQDLVVTESGMYTYDPKRTLWEAPAPVLACSRSDHLIVVGLATLALMVLSRLDDGRWTVVHTLHTHAPVSSLDIADVLVASFWDRSLCLYSVPDMKLLAHHTTSSLVCSALWHRFVPDGPAYLVLGCNDGHILVHDAHYTSIHSRRMGTHPVRLARVPLSALDSPMTGVVAFGRHAYFLYLKESVLCGSAWSVDHVTGLACTASTPTLELACATKHGLEVHVIDALDQIDIQTKAMPQPVTTLQSMDSHLVVTTCLAESESGTLRVLAPDTLEDVCALPLDARPTCACIAELHDSLYVVVGLAAGASDGKIAAYLWSDGKLHAAWSKHVGDHVCALTTVSGYVAAAIGHEVHTYAMEPHALTFRRPWDCAFVSSCLASQGSTLVVGDAMHSLTVLTVAEDGRLSESARDLHPYWTSAVCVLDEEQQRYLGTDVAMNLFVAERAKGTEPESPWSHVMRHAAACHVGDLVNAIHTLPGGRVMYATASGALGTLVHVPEPVARVLLCVQDAMIEVVPAPGDIPWESWRTSRTDTRTEPPHHILDADVLRFFVSDPSVRSPCLDKAGSLAQARDIPMAEMAEERILEMLHALLS</sequence>
<dbReference type="AlphaFoldDB" id="A0A3G2S5F6"/>
<evidence type="ECO:0000259" key="5">
    <source>
        <dbReference type="Pfam" id="PF23726"/>
    </source>
</evidence>
<feature type="domain" description="RSE1/DDB1/CPSF1 second beta-propeller" evidence="5">
    <location>
        <begin position="478"/>
        <end position="665"/>
    </location>
</feature>